<protein>
    <recommendedName>
        <fullName evidence="2">Fibronectin type-III domain-containing protein</fullName>
    </recommendedName>
</protein>
<accession>H6NGV6</accession>
<dbReference type="AlphaFoldDB" id="H6NGV6"/>
<dbReference type="KEGG" id="pmq:PM3016_1473"/>
<evidence type="ECO:0000313" key="3">
    <source>
        <dbReference type="EMBL" id="AFC28398.1"/>
    </source>
</evidence>
<dbReference type="CDD" id="cd00063">
    <property type="entry name" value="FN3"/>
    <property type="match status" value="1"/>
</dbReference>
<dbReference type="Gene3D" id="3.40.50.1110">
    <property type="entry name" value="SGNH hydrolase"/>
    <property type="match status" value="1"/>
</dbReference>
<organism evidence="3 4">
    <name type="scientific">Paenibacillus mucilaginosus 3016</name>
    <dbReference type="NCBI Taxonomy" id="1116391"/>
    <lineage>
        <taxon>Bacteria</taxon>
        <taxon>Bacillati</taxon>
        <taxon>Bacillota</taxon>
        <taxon>Bacilli</taxon>
        <taxon>Bacillales</taxon>
        <taxon>Paenibacillaceae</taxon>
        <taxon>Paenibacillus</taxon>
    </lineage>
</organism>
<proteinExistence type="predicted"/>
<dbReference type="InterPro" id="IPR003961">
    <property type="entry name" value="FN3_dom"/>
</dbReference>
<dbReference type="Gene3D" id="2.60.120.560">
    <property type="entry name" value="Exo-inulinase, domain 1"/>
    <property type="match status" value="1"/>
</dbReference>
<evidence type="ECO:0000256" key="1">
    <source>
        <dbReference type="SAM" id="MobiDB-lite"/>
    </source>
</evidence>
<dbReference type="InterPro" id="IPR013830">
    <property type="entry name" value="SGNH_hydro"/>
</dbReference>
<evidence type="ECO:0000259" key="2">
    <source>
        <dbReference type="PROSITE" id="PS50853"/>
    </source>
</evidence>
<feature type="domain" description="Fibronectin type-III" evidence="2">
    <location>
        <begin position="252"/>
        <end position="336"/>
    </location>
</feature>
<dbReference type="InterPro" id="IPR036514">
    <property type="entry name" value="SGNH_hydro_sf"/>
</dbReference>
<dbReference type="SUPFAM" id="SSF52266">
    <property type="entry name" value="SGNH hydrolase"/>
    <property type="match status" value="1"/>
</dbReference>
<reference evidence="3 4" key="1">
    <citation type="journal article" date="2012" name="J. Bacteriol.">
        <title>Complete Genome Sequence of Paenibacillus mucilaginosus 3016, a Bacterium Functional as Microbial Fertilizer.</title>
        <authorList>
            <person name="Ma M."/>
            <person name="Wang Z."/>
            <person name="Li L."/>
            <person name="Jiang X."/>
            <person name="Guan D."/>
            <person name="Cao F."/>
            <person name="Chen H."/>
            <person name="Wang X."/>
            <person name="Shen D."/>
            <person name="Du B."/>
            <person name="Li J."/>
        </authorList>
    </citation>
    <scope>NUCLEOTIDE SEQUENCE [LARGE SCALE GENOMIC DNA]</scope>
    <source>
        <strain evidence="3 4">3016</strain>
    </source>
</reference>
<keyword evidence="4" id="KW-1185">Reference proteome</keyword>
<dbReference type="InterPro" id="IPR036116">
    <property type="entry name" value="FN3_sf"/>
</dbReference>
<dbReference type="HOGENOM" id="CLU_507001_0_0_9"/>
<dbReference type="Gene3D" id="2.60.40.10">
    <property type="entry name" value="Immunoglobulins"/>
    <property type="match status" value="1"/>
</dbReference>
<sequence length="537" mass="56225">MSRFKPWPGTNASPGGGSGNGSLPRSYEGIEVVWWGNSIIEGQGLTDLQKFQTQLAKLNGMVNRIYGYPGKPWGYKGTGPDDTIYSNRALLPKTAKLYAMYGGGNDNRLNIPRGNVDDMVNTTFAGAINLGIVYIKTNMPGAKIVLITSLQRNGGDDGTGKPITGTTLNDLKLSLIDYNNMILAIGQKHDIPVWDLYNCGINNASIPKYMQSDGVHLNAQGAAKVALCGYGFFETIDLSIVSPPADTTAPTVPGKPTLTSKTHNSVTIAWTASSDAVGVTGYIVTGGPSPVNVTGTSATIPGLTPETNYTLSVKAKDAAGNVSAASEALTVTTDAAPTGGGGTTVTTYYENTFTGADGSANGQVAESGQATNTATAVTPDNWVISGNRMKYSGTTGDRIIMSTSATGGDYTTEAQIYPAGGKAGVVFRAKDGTEYMWVRFDQAGNAGEEIKMFKKHESTGANTQIAAGPVKINTTGSNIVKIVCAANNVKVFVDDNQAINYTLTAAEQAKYGDNTGVGLYAGGENASTWEYLKSYSN</sequence>
<dbReference type="RefSeq" id="WP_014369000.1">
    <property type="nucleotide sequence ID" value="NC_016935.1"/>
</dbReference>
<dbReference type="Proteomes" id="UP000007523">
    <property type="component" value="Chromosome"/>
</dbReference>
<dbReference type="EMBL" id="CP003235">
    <property type="protein sequence ID" value="AFC28398.1"/>
    <property type="molecule type" value="Genomic_DNA"/>
</dbReference>
<feature type="region of interest" description="Disordered" evidence="1">
    <location>
        <begin position="1"/>
        <end position="23"/>
    </location>
</feature>
<dbReference type="PROSITE" id="PS50853">
    <property type="entry name" value="FN3"/>
    <property type="match status" value="1"/>
</dbReference>
<gene>
    <name evidence="3" type="ORF">PM3016_1473</name>
</gene>
<dbReference type="Pfam" id="PF13472">
    <property type="entry name" value="Lipase_GDSL_2"/>
    <property type="match status" value="1"/>
</dbReference>
<name>H6NGV6_9BACL</name>
<dbReference type="STRING" id="1116391.PM3016_1473"/>
<dbReference type="SUPFAM" id="SSF49265">
    <property type="entry name" value="Fibronectin type III"/>
    <property type="match status" value="1"/>
</dbReference>
<evidence type="ECO:0000313" key="4">
    <source>
        <dbReference type="Proteomes" id="UP000007523"/>
    </source>
</evidence>
<dbReference type="SMART" id="SM00060">
    <property type="entry name" value="FN3"/>
    <property type="match status" value="1"/>
</dbReference>
<dbReference type="Pfam" id="PF00041">
    <property type="entry name" value="fn3"/>
    <property type="match status" value="1"/>
</dbReference>
<dbReference type="CDD" id="cd00229">
    <property type="entry name" value="SGNH_hydrolase"/>
    <property type="match status" value="1"/>
</dbReference>
<dbReference type="InterPro" id="IPR013783">
    <property type="entry name" value="Ig-like_fold"/>
</dbReference>